<organism evidence="1 3">
    <name type="scientific">Didymodactylos carnosus</name>
    <dbReference type="NCBI Taxonomy" id="1234261"/>
    <lineage>
        <taxon>Eukaryota</taxon>
        <taxon>Metazoa</taxon>
        <taxon>Spiralia</taxon>
        <taxon>Gnathifera</taxon>
        <taxon>Rotifera</taxon>
        <taxon>Eurotatoria</taxon>
        <taxon>Bdelloidea</taxon>
        <taxon>Philodinida</taxon>
        <taxon>Philodinidae</taxon>
        <taxon>Didymodactylos</taxon>
    </lineage>
</organism>
<reference evidence="1" key="1">
    <citation type="submission" date="2021-02" db="EMBL/GenBank/DDBJ databases">
        <authorList>
            <person name="Nowell W R."/>
        </authorList>
    </citation>
    <scope>NUCLEOTIDE SEQUENCE</scope>
</reference>
<dbReference type="Proteomes" id="UP000677228">
    <property type="component" value="Unassembled WGS sequence"/>
</dbReference>
<name>A0A8S2D5L1_9BILA</name>
<proteinExistence type="predicted"/>
<comment type="caution">
    <text evidence="1">The sequence shown here is derived from an EMBL/GenBank/DDBJ whole genome shotgun (WGS) entry which is preliminary data.</text>
</comment>
<dbReference type="AlphaFoldDB" id="A0A8S2D5L1"/>
<dbReference type="EMBL" id="CAJNOK010002198">
    <property type="protein sequence ID" value="CAF0849201.1"/>
    <property type="molecule type" value="Genomic_DNA"/>
</dbReference>
<dbReference type="EMBL" id="CAJOBA010002198">
    <property type="protein sequence ID" value="CAF3634445.1"/>
    <property type="molecule type" value="Genomic_DNA"/>
</dbReference>
<protein>
    <submittedName>
        <fullName evidence="1">Uncharacterized protein</fullName>
    </submittedName>
</protein>
<evidence type="ECO:0000313" key="3">
    <source>
        <dbReference type="Proteomes" id="UP000677228"/>
    </source>
</evidence>
<evidence type="ECO:0000313" key="2">
    <source>
        <dbReference type="EMBL" id="CAF3634445.1"/>
    </source>
</evidence>
<sequence length="156" mass="17993">MKKHVNAPHPNIYVFIDLLQKEQSLASLARLRDDMGAPAPKRRKNKIITDACLVKLWQRYDDGRMDILNFLKAAARFPKLSALPVLNAIQQYYPNIIVTMSDLQEKEKTATCRPKLVAGIKEKLIELKQRDSRPYKWQGDATELNEWFGKLFPVNA</sequence>
<accession>A0A8S2D5L1</accession>
<gene>
    <name evidence="1" type="ORF">OVA965_LOCUS7051</name>
    <name evidence="2" type="ORF">TMI583_LOCUS7047</name>
</gene>
<evidence type="ECO:0000313" key="1">
    <source>
        <dbReference type="EMBL" id="CAF0849201.1"/>
    </source>
</evidence>
<dbReference type="Proteomes" id="UP000682733">
    <property type="component" value="Unassembled WGS sequence"/>
</dbReference>